<dbReference type="GO" id="GO:0034220">
    <property type="term" value="P:monoatomic ion transmembrane transport"/>
    <property type="evidence" value="ECO:0007669"/>
    <property type="project" value="UniProtKB-KW"/>
</dbReference>
<dbReference type="GO" id="GO:0022857">
    <property type="term" value="F:transmembrane transporter activity"/>
    <property type="evidence" value="ECO:0007669"/>
    <property type="project" value="TreeGrafter"/>
</dbReference>
<dbReference type="PROSITE" id="PS50088">
    <property type="entry name" value="ANK_REPEAT"/>
    <property type="match status" value="1"/>
</dbReference>
<protein>
    <submittedName>
        <fullName evidence="9">Uncharacterized protein</fullName>
    </submittedName>
</protein>
<evidence type="ECO:0000256" key="1">
    <source>
        <dbReference type="ARBA" id="ARBA00022448"/>
    </source>
</evidence>
<evidence type="ECO:0000256" key="2">
    <source>
        <dbReference type="ARBA" id="ARBA00022606"/>
    </source>
</evidence>
<evidence type="ECO:0000313" key="10">
    <source>
        <dbReference type="Proteomes" id="UP000024635"/>
    </source>
</evidence>
<reference evidence="10" key="1">
    <citation type="journal article" date="2015" name="Nat. Genet.">
        <title>The genome and transcriptome of the zoonotic hookworm Ancylostoma ceylanicum identify infection-specific gene families.</title>
        <authorList>
            <person name="Schwarz E.M."/>
            <person name="Hu Y."/>
            <person name="Antoshechkin I."/>
            <person name="Miller M.M."/>
            <person name="Sternberg P.W."/>
            <person name="Aroian R.V."/>
        </authorList>
    </citation>
    <scope>NUCLEOTIDE SEQUENCE</scope>
    <source>
        <strain evidence="10">HY135</strain>
    </source>
</reference>
<dbReference type="OrthoDB" id="1661883at2759"/>
<name>A0A016TE40_9BILA</name>
<dbReference type="SUPFAM" id="SSF48403">
    <property type="entry name" value="Ankyrin repeat"/>
    <property type="match status" value="1"/>
</dbReference>
<evidence type="ECO:0000256" key="6">
    <source>
        <dbReference type="ARBA" id="ARBA00023303"/>
    </source>
</evidence>
<proteinExistence type="predicted"/>
<keyword evidence="6" id="KW-0407">Ion channel</keyword>
<dbReference type="Proteomes" id="UP000024635">
    <property type="component" value="Unassembled WGS sequence"/>
</dbReference>
<comment type="caution">
    <text evidence="9">The sequence shown here is derived from an EMBL/GenBank/DDBJ whole genome shotgun (WGS) entry which is preliminary data.</text>
</comment>
<evidence type="ECO:0000256" key="3">
    <source>
        <dbReference type="ARBA" id="ARBA00022737"/>
    </source>
</evidence>
<accession>A0A016TE40</accession>
<evidence type="ECO:0000256" key="5">
    <source>
        <dbReference type="ARBA" id="ARBA00023065"/>
    </source>
</evidence>
<dbReference type="SMART" id="SM00248">
    <property type="entry name" value="ANK"/>
    <property type="match status" value="2"/>
</dbReference>
<dbReference type="Pfam" id="PF12796">
    <property type="entry name" value="Ank_2"/>
    <property type="match status" value="1"/>
</dbReference>
<dbReference type="AlphaFoldDB" id="A0A016TE40"/>
<dbReference type="GO" id="GO:1902495">
    <property type="term" value="C:transmembrane transporter complex"/>
    <property type="evidence" value="ECO:0007669"/>
    <property type="project" value="TreeGrafter"/>
</dbReference>
<keyword evidence="3" id="KW-0677">Repeat</keyword>
<evidence type="ECO:0000256" key="4">
    <source>
        <dbReference type="ARBA" id="ARBA00023043"/>
    </source>
</evidence>
<keyword evidence="2" id="KW-0716">Sensory transduction</keyword>
<dbReference type="EMBL" id="JARK01001445">
    <property type="protein sequence ID" value="EYC01219.1"/>
    <property type="molecule type" value="Genomic_DNA"/>
</dbReference>
<keyword evidence="4 7" id="KW-0040">ANK repeat</keyword>
<dbReference type="InterPro" id="IPR002110">
    <property type="entry name" value="Ankyrin_rpt"/>
</dbReference>
<gene>
    <name evidence="9" type="primary">Acey_s0109.g127</name>
    <name evidence="9" type="ORF">Y032_0109g127</name>
</gene>
<feature type="transmembrane region" description="Helical" evidence="8">
    <location>
        <begin position="6"/>
        <end position="30"/>
    </location>
</feature>
<dbReference type="PROSITE" id="PS50297">
    <property type="entry name" value="ANK_REP_REGION"/>
    <property type="match status" value="1"/>
</dbReference>
<sequence length="226" mass="25744">MRGASLVTGLINADHFILYFYVLGYGSWLAQHQKKSITMMTILCSSRPTILHIAASKGFDAIVRLLLSHGATIDRRIDSVNTALDVAMYNEHRSVVQALVESKEWRKLMAPYDELPSYKPMEERWSPLRCMISDFPDVAKIVLTQCVTRTGNKLDSDYCVVYDFSLIDDTYTMYSKYETGPIGDCSPYDGNGKLKKGAKAYSEDYNIVYENHPLKIMVRTFQDIHI</sequence>
<keyword evidence="10" id="KW-1185">Reference proteome</keyword>
<dbReference type="STRING" id="53326.A0A016TE40"/>
<evidence type="ECO:0000256" key="7">
    <source>
        <dbReference type="PROSITE-ProRule" id="PRU00023"/>
    </source>
</evidence>
<dbReference type="PANTHER" id="PTHR47143:SF3">
    <property type="entry name" value="PWWP DOMAIN-CONTAINING PROTEIN"/>
    <property type="match status" value="1"/>
</dbReference>
<keyword evidence="8" id="KW-0472">Membrane</keyword>
<keyword evidence="1" id="KW-0813">Transport</keyword>
<keyword evidence="8" id="KW-0812">Transmembrane</keyword>
<dbReference type="Gene3D" id="1.25.40.20">
    <property type="entry name" value="Ankyrin repeat-containing domain"/>
    <property type="match status" value="1"/>
</dbReference>
<dbReference type="InterPro" id="IPR052076">
    <property type="entry name" value="TRP_cation_channel"/>
</dbReference>
<feature type="repeat" description="ANK" evidence="7">
    <location>
        <begin position="46"/>
        <end position="78"/>
    </location>
</feature>
<evidence type="ECO:0000313" key="9">
    <source>
        <dbReference type="EMBL" id="EYC01219.1"/>
    </source>
</evidence>
<dbReference type="PANTHER" id="PTHR47143">
    <property type="entry name" value="TRANSIENT RECEPTOR POTENTIAL CATION CHANNEL PROTEIN PAINLESS"/>
    <property type="match status" value="1"/>
</dbReference>
<organism evidence="9 10">
    <name type="scientific">Ancylostoma ceylanicum</name>
    <dbReference type="NCBI Taxonomy" id="53326"/>
    <lineage>
        <taxon>Eukaryota</taxon>
        <taxon>Metazoa</taxon>
        <taxon>Ecdysozoa</taxon>
        <taxon>Nematoda</taxon>
        <taxon>Chromadorea</taxon>
        <taxon>Rhabditida</taxon>
        <taxon>Rhabditina</taxon>
        <taxon>Rhabditomorpha</taxon>
        <taxon>Strongyloidea</taxon>
        <taxon>Ancylostomatidae</taxon>
        <taxon>Ancylostomatinae</taxon>
        <taxon>Ancylostoma</taxon>
    </lineage>
</organism>
<keyword evidence="8" id="KW-1133">Transmembrane helix</keyword>
<keyword evidence="5" id="KW-0406">Ion transport</keyword>
<evidence type="ECO:0000256" key="8">
    <source>
        <dbReference type="SAM" id="Phobius"/>
    </source>
</evidence>
<dbReference type="InterPro" id="IPR036770">
    <property type="entry name" value="Ankyrin_rpt-contain_sf"/>
</dbReference>